<dbReference type="Proteomes" id="UP000054466">
    <property type="component" value="Unassembled WGS sequence"/>
</dbReference>
<dbReference type="Gene3D" id="3.30.70.100">
    <property type="match status" value="2"/>
</dbReference>
<evidence type="ECO:0000313" key="2">
    <source>
        <dbReference type="Proteomes" id="UP000054466"/>
    </source>
</evidence>
<name>A0A0D2CX14_9EURO</name>
<reference evidence="1 2" key="1">
    <citation type="submission" date="2015-01" db="EMBL/GenBank/DDBJ databases">
        <title>The Genome Sequence of Cladophialophora immunda CBS83496.</title>
        <authorList>
            <consortium name="The Broad Institute Genomics Platform"/>
            <person name="Cuomo C."/>
            <person name="de Hoog S."/>
            <person name="Gorbushina A."/>
            <person name="Stielow B."/>
            <person name="Teixiera M."/>
            <person name="Abouelleil A."/>
            <person name="Chapman S.B."/>
            <person name="Priest M."/>
            <person name="Young S.K."/>
            <person name="Wortman J."/>
            <person name="Nusbaum C."/>
            <person name="Birren B."/>
        </authorList>
    </citation>
    <scope>NUCLEOTIDE SEQUENCE [LARGE SCALE GENOMIC DNA]</scope>
    <source>
        <strain evidence="1 2">CBS 83496</strain>
    </source>
</reference>
<dbReference type="OrthoDB" id="3830579at2759"/>
<organism evidence="1 2">
    <name type="scientific">Cladophialophora immunda</name>
    <dbReference type="NCBI Taxonomy" id="569365"/>
    <lineage>
        <taxon>Eukaryota</taxon>
        <taxon>Fungi</taxon>
        <taxon>Dikarya</taxon>
        <taxon>Ascomycota</taxon>
        <taxon>Pezizomycotina</taxon>
        <taxon>Eurotiomycetes</taxon>
        <taxon>Chaetothyriomycetidae</taxon>
        <taxon>Chaetothyriales</taxon>
        <taxon>Herpotrichiellaceae</taxon>
        <taxon>Cladophialophora</taxon>
    </lineage>
</organism>
<dbReference type="VEuPathDB" id="FungiDB:PV07_01173"/>
<accession>A0A0D2CX14</accession>
<dbReference type="GeneID" id="27340367"/>
<proteinExistence type="predicted"/>
<dbReference type="RefSeq" id="XP_016254611.1">
    <property type="nucleotide sequence ID" value="XM_016387683.1"/>
</dbReference>
<evidence type="ECO:0008006" key="3">
    <source>
        <dbReference type="Google" id="ProtNLM"/>
    </source>
</evidence>
<protein>
    <recommendedName>
        <fullName evidence="3">ABM domain-containing protein</fullName>
    </recommendedName>
</protein>
<dbReference type="AlphaFoldDB" id="A0A0D2CX14"/>
<sequence>MGFSDTAPCTEIVYIPTKVGDNPKDFSTPKGKVYKEILDAIVAHGKPQNLYWGHQVEDPSLYFNILDWDNVGAHRSFQKWSGYPAFVDSFQSLVSGTAFHFHANLEPHPPTAVYDAEASELLQLYFPLDYSEEDQKVLHENVSWVGQVIKAMWPGCRGASSGWALEALDLPDGSAKAKVYIVMIGWESVDSHTKYRDSKTFDMTAHHLVKAKDLVTLQVGHIVAQKYP</sequence>
<evidence type="ECO:0000313" key="1">
    <source>
        <dbReference type="EMBL" id="KIW34395.1"/>
    </source>
</evidence>
<dbReference type="EMBL" id="KN847040">
    <property type="protein sequence ID" value="KIW34395.1"/>
    <property type="molecule type" value="Genomic_DNA"/>
</dbReference>
<dbReference type="STRING" id="569365.A0A0D2CX14"/>
<gene>
    <name evidence="1" type="ORF">PV07_01173</name>
</gene>
<dbReference type="HOGENOM" id="CLU_081631_2_0_1"/>
<keyword evidence="2" id="KW-1185">Reference proteome</keyword>